<dbReference type="Proteomes" id="UP001603857">
    <property type="component" value="Unassembled WGS sequence"/>
</dbReference>
<gene>
    <name evidence="1" type="ORF">Fmac_004106</name>
</gene>
<name>A0ABD1N3Y8_9FABA</name>
<keyword evidence="2" id="KW-1185">Reference proteome</keyword>
<dbReference type="EMBL" id="JBGMDY010000002">
    <property type="protein sequence ID" value="KAL2342821.1"/>
    <property type="molecule type" value="Genomic_DNA"/>
</dbReference>
<reference evidence="1 2" key="1">
    <citation type="submission" date="2024-08" db="EMBL/GenBank/DDBJ databases">
        <title>Insights into the chromosomal genome structure of Flemingia macrophylla.</title>
        <authorList>
            <person name="Ding Y."/>
            <person name="Zhao Y."/>
            <person name="Bi W."/>
            <person name="Wu M."/>
            <person name="Zhao G."/>
            <person name="Gong Y."/>
            <person name="Li W."/>
            <person name="Zhang P."/>
        </authorList>
    </citation>
    <scope>NUCLEOTIDE SEQUENCE [LARGE SCALE GENOMIC DNA]</scope>
    <source>
        <strain evidence="1">DYQJB</strain>
        <tissue evidence="1">Leaf</tissue>
    </source>
</reference>
<organism evidence="1 2">
    <name type="scientific">Flemingia macrophylla</name>
    <dbReference type="NCBI Taxonomy" id="520843"/>
    <lineage>
        <taxon>Eukaryota</taxon>
        <taxon>Viridiplantae</taxon>
        <taxon>Streptophyta</taxon>
        <taxon>Embryophyta</taxon>
        <taxon>Tracheophyta</taxon>
        <taxon>Spermatophyta</taxon>
        <taxon>Magnoliopsida</taxon>
        <taxon>eudicotyledons</taxon>
        <taxon>Gunneridae</taxon>
        <taxon>Pentapetalae</taxon>
        <taxon>rosids</taxon>
        <taxon>fabids</taxon>
        <taxon>Fabales</taxon>
        <taxon>Fabaceae</taxon>
        <taxon>Papilionoideae</taxon>
        <taxon>50 kb inversion clade</taxon>
        <taxon>NPAAA clade</taxon>
        <taxon>indigoferoid/millettioid clade</taxon>
        <taxon>Phaseoleae</taxon>
        <taxon>Flemingia</taxon>
    </lineage>
</organism>
<comment type="caution">
    <text evidence="1">The sequence shown here is derived from an EMBL/GenBank/DDBJ whole genome shotgun (WGS) entry which is preliminary data.</text>
</comment>
<protein>
    <submittedName>
        <fullName evidence="1">Uncharacterized protein</fullName>
    </submittedName>
</protein>
<proteinExistence type="predicted"/>
<sequence length="49" mass="6282">MKFKVDFIVIFLKKNRKKKIKKVEWLRKMDEKVDWITVRERRKWGDKCR</sequence>
<evidence type="ECO:0000313" key="2">
    <source>
        <dbReference type="Proteomes" id="UP001603857"/>
    </source>
</evidence>
<evidence type="ECO:0000313" key="1">
    <source>
        <dbReference type="EMBL" id="KAL2342821.1"/>
    </source>
</evidence>
<accession>A0ABD1N3Y8</accession>
<dbReference type="AlphaFoldDB" id="A0ABD1N3Y8"/>